<name>A0ABV4AID4_9GAMM</name>
<dbReference type="PANTHER" id="PTHR30070">
    <property type="entry name" value="HEME EXPORTER PROTEIN B"/>
    <property type="match status" value="1"/>
</dbReference>
<gene>
    <name evidence="14" type="primary">ccmB</name>
    <name evidence="14" type="ORF">AB5I84_09105</name>
</gene>
<keyword evidence="8 13" id="KW-0812">Transmembrane</keyword>
<evidence type="ECO:0000256" key="8">
    <source>
        <dbReference type="ARBA" id="ARBA00022692"/>
    </source>
</evidence>
<feature type="transmembrane region" description="Helical" evidence="13">
    <location>
        <begin position="100"/>
        <end position="121"/>
    </location>
</feature>
<comment type="caution">
    <text evidence="14">The sequence shown here is derived from an EMBL/GenBank/DDBJ whole genome shotgun (WGS) entry which is preliminary data.</text>
</comment>
<evidence type="ECO:0000313" key="15">
    <source>
        <dbReference type="Proteomes" id="UP001562065"/>
    </source>
</evidence>
<evidence type="ECO:0000256" key="10">
    <source>
        <dbReference type="ARBA" id="ARBA00022989"/>
    </source>
</evidence>
<dbReference type="Proteomes" id="UP001562065">
    <property type="component" value="Unassembled WGS sequence"/>
</dbReference>
<feature type="transmembrane region" description="Helical" evidence="13">
    <location>
        <begin position="127"/>
        <end position="154"/>
    </location>
</feature>
<feature type="transmembrane region" description="Helical" evidence="13">
    <location>
        <begin position="194"/>
        <end position="217"/>
    </location>
</feature>
<dbReference type="Pfam" id="PF03379">
    <property type="entry name" value="CcmB"/>
    <property type="match status" value="1"/>
</dbReference>
<evidence type="ECO:0000256" key="2">
    <source>
        <dbReference type="ARBA" id="ARBA00004429"/>
    </source>
</evidence>
<keyword evidence="10 13" id="KW-1133">Transmembrane helix</keyword>
<dbReference type="NCBIfam" id="TIGR01190">
    <property type="entry name" value="ccmB"/>
    <property type="match status" value="1"/>
</dbReference>
<evidence type="ECO:0000256" key="4">
    <source>
        <dbReference type="ARBA" id="ARBA00016452"/>
    </source>
</evidence>
<comment type="function">
    <text evidence="1 12">Required for the export of heme to the periplasm for the biogenesis of c-type cytochromes.</text>
</comment>
<evidence type="ECO:0000256" key="11">
    <source>
        <dbReference type="ARBA" id="ARBA00023136"/>
    </source>
</evidence>
<protein>
    <recommendedName>
        <fullName evidence="4 12">Heme exporter protein B</fullName>
    </recommendedName>
</protein>
<evidence type="ECO:0000256" key="9">
    <source>
        <dbReference type="ARBA" id="ARBA00022748"/>
    </source>
</evidence>
<evidence type="ECO:0000256" key="5">
    <source>
        <dbReference type="ARBA" id="ARBA00022448"/>
    </source>
</evidence>
<dbReference type="EMBL" id="JBGCUO010000001">
    <property type="protein sequence ID" value="MEY1662302.1"/>
    <property type="molecule type" value="Genomic_DNA"/>
</dbReference>
<dbReference type="PRINTS" id="PR01414">
    <property type="entry name" value="CCMBBIOGNSIS"/>
</dbReference>
<sequence>MSGILLPLLRRELLLGLRAPGEIINPLFFFAVVTSLFPLALTPAPELLRVLAPGVVWVAALLAVMLSLEGLFRRDEECGALEQLLVAPGHLYVPVLARLLAHWLLGGLPLVLVAPLLGYMLQLPVEALKVLVLSLLLGTPTLTVIGAIGAALTVSARRSGFLLALLVLPLFVPVLVFGAGAVGYAMDGMAVEGILALLGAMLAVAVSVGPFAVALGLRITSGD</sequence>
<keyword evidence="15" id="KW-1185">Reference proteome</keyword>
<reference evidence="14 15" key="1">
    <citation type="submission" date="2024-07" db="EMBL/GenBank/DDBJ databases">
        <authorList>
            <person name="Ren Q."/>
        </authorList>
    </citation>
    <scope>NUCLEOTIDE SEQUENCE [LARGE SCALE GENOMIC DNA]</scope>
    <source>
        <strain evidence="14 15">REN37</strain>
    </source>
</reference>
<feature type="transmembrane region" description="Helical" evidence="13">
    <location>
        <begin position="21"/>
        <end position="41"/>
    </location>
</feature>
<organism evidence="14 15">
    <name type="scientific">Isoalcanivorax beigongshangi</name>
    <dbReference type="NCBI Taxonomy" id="3238810"/>
    <lineage>
        <taxon>Bacteria</taxon>
        <taxon>Pseudomonadati</taxon>
        <taxon>Pseudomonadota</taxon>
        <taxon>Gammaproteobacteria</taxon>
        <taxon>Oceanospirillales</taxon>
        <taxon>Alcanivoracaceae</taxon>
        <taxon>Isoalcanivorax</taxon>
    </lineage>
</organism>
<comment type="subcellular location">
    <subcellularLocation>
        <location evidence="2">Cell inner membrane</location>
        <topology evidence="2">Multi-pass membrane protein</topology>
    </subcellularLocation>
</comment>
<dbReference type="InterPro" id="IPR003544">
    <property type="entry name" value="Cyt_c_biogenesis_CcmB"/>
</dbReference>
<dbReference type="PIRSF" id="PIRSF002764">
    <property type="entry name" value="CcmB"/>
    <property type="match status" value="1"/>
</dbReference>
<evidence type="ECO:0000256" key="7">
    <source>
        <dbReference type="ARBA" id="ARBA00022519"/>
    </source>
</evidence>
<comment type="similarity">
    <text evidence="3 12">Belongs to the CcmB/CycW/HelB family.</text>
</comment>
<keyword evidence="11 12" id="KW-0472">Membrane</keyword>
<evidence type="ECO:0000256" key="6">
    <source>
        <dbReference type="ARBA" id="ARBA00022475"/>
    </source>
</evidence>
<keyword evidence="7 12" id="KW-0997">Cell inner membrane</keyword>
<evidence type="ECO:0000256" key="1">
    <source>
        <dbReference type="ARBA" id="ARBA00002442"/>
    </source>
</evidence>
<evidence type="ECO:0000256" key="3">
    <source>
        <dbReference type="ARBA" id="ARBA00010544"/>
    </source>
</evidence>
<dbReference type="InterPro" id="IPR026031">
    <property type="entry name" value="Cyt_c_CcmB_bac"/>
</dbReference>
<evidence type="ECO:0000256" key="12">
    <source>
        <dbReference type="PIRNR" id="PIRNR002764"/>
    </source>
</evidence>
<accession>A0ABV4AID4</accession>
<feature type="transmembrane region" description="Helical" evidence="13">
    <location>
        <begin position="47"/>
        <end position="68"/>
    </location>
</feature>
<keyword evidence="9 12" id="KW-0201">Cytochrome c-type biogenesis</keyword>
<dbReference type="RefSeq" id="WP_369455538.1">
    <property type="nucleotide sequence ID" value="NZ_JBGCUO010000001.1"/>
</dbReference>
<feature type="transmembrane region" description="Helical" evidence="13">
    <location>
        <begin position="161"/>
        <end position="182"/>
    </location>
</feature>
<evidence type="ECO:0000256" key="13">
    <source>
        <dbReference type="SAM" id="Phobius"/>
    </source>
</evidence>
<proteinExistence type="inferred from homology"/>
<keyword evidence="5 12" id="KW-0813">Transport</keyword>
<dbReference type="PANTHER" id="PTHR30070:SF1">
    <property type="entry name" value="CYTOCHROME C BIOGENESIS B-RELATED"/>
    <property type="match status" value="1"/>
</dbReference>
<keyword evidence="6 12" id="KW-1003">Cell membrane</keyword>
<evidence type="ECO:0000313" key="14">
    <source>
        <dbReference type="EMBL" id="MEY1662302.1"/>
    </source>
</evidence>